<organism evidence="2 3">
    <name type="scientific">Pyrenophora tritici-repentis</name>
    <dbReference type="NCBI Taxonomy" id="45151"/>
    <lineage>
        <taxon>Eukaryota</taxon>
        <taxon>Fungi</taxon>
        <taxon>Dikarya</taxon>
        <taxon>Ascomycota</taxon>
        <taxon>Pezizomycotina</taxon>
        <taxon>Dothideomycetes</taxon>
        <taxon>Pleosporomycetidae</taxon>
        <taxon>Pleosporales</taxon>
        <taxon>Pleosporineae</taxon>
        <taxon>Pleosporaceae</taxon>
        <taxon>Pyrenophora</taxon>
    </lineage>
</organism>
<evidence type="ECO:0000256" key="1">
    <source>
        <dbReference type="SAM" id="SignalP"/>
    </source>
</evidence>
<dbReference type="GeneID" id="90957655"/>
<evidence type="ECO:0000313" key="2">
    <source>
        <dbReference type="EMBL" id="KAF7566975.1"/>
    </source>
</evidence>
<dbReference type="Proteomes" id="UP000245464">
    <property type="component" value="Chromosome 8"/>
</dbReference>
<name>A0A834RMS9_9PLEO</name>
<dbReference type="EMBL" id="NQIK02000008">
    <property type="protein sequence ID" value="KAF7566975.1"/>
    <property type="molecule type" value="Genomic_DNA"/>
</dbReference>
<accession>A0A834RMS9</accession>
<keyword evidence="1" id="KW-0732">Signal</keyword>
<evidence type="ECO:0000313" key="3">
    <source>
        <dbReference type="Proteomes" id="UP000245464"/>
    </source>
</evidence>
<reference evidence="2 3" key="1">
    <citation type="journal article" date="2018" name="BMC Genomics">
        <title>Comparative genomics of the wheat fungal pathogen Pyrenophora tritici-repentis reveals chromosomal variations and genome plasticity.</title>
        <authorList>
            <person name="Moolhuijzen P."/>
            <person name="See P.T."/>
            <person name="Hane J.K."/>
            <person name="Shi G."/>
            <person name="Liu Z."/>
            <person name="Oliver R.P."/>
            <person name="Moffat C.S."/>
        </authorList>
    </citation>
    <scope>NUCLEOTIDE SEQUENCE [LARGE SCALE GENOMIC DNA]</scope>
    <source>
        <strain evidence="2">M4</strain>
    </source>
</reference>
<sequence>MACWKYPSLSLADITLLRLVTKCFGCLYELSGCYYKGDGAYCHRMCLGQPCL</sequence>
<dbReference type="AlphaFoldDB" id="A0A834RMS9"/>
<protein>
    <submittedName>
        <fullName evidence="2">Uncharacterized protein</fullName>
    </submittedName>
</protein>
<feature type="signal peptide" evidence="1">
    <location>
        <begin position="1"/>
        <end position="25"/>
    </location>
</feature>
<proteinExistence type="predicted"/>
<dbReference type="RefSeq" id="XP_065960188.1">
    <property type="nucleotide sequence ID" value="XM_066109266.1"/>
</dbReference>
<gene>
    <name evidence="2" type="ORF">PtrM4_135660</name>
</gene>
<comment type="caution">
    <text evidence="2">The sequence shown here is derived from an EMBL/GenBank/DDBJ whole genome shotgun (WGS) entry which is preliminary data.</text>
</comment>
<dbReference type="KEGG" id="ptrr:90957655"/>
<feature type="chain" id="PRO_5032682462" evidence="1">
    <location>
        <begin position="26"/>
        <end position="52"/>
    </location>
</feature>